<name>A0A8H5K3I7_9HYPO</name>
<evidence type="ECO:0000259" key="1">
    <source>
        <dbReference type="Pfam" id="PF06985"/>
    </source>
</evidence>
<dbReference type="EMBL" id="JAAOAO010000048">
    <property type="protein sequence ID" value="KAF5566074.1"/>
    <property type="molecule type" value="Genomic_DNA"/>
</dbReference>
<feature type="domain" description="Heterokaryon incompatibility" evidence="1">
    <location>
        <begin position="49"/>
        <end position="158"/>
    </location>
</feature>
<proteinExistence type="predicted"/>
<keyword evidence="3" id="KW-1185">Reference proteome</keyword>
<dbReference type="InterPro" id="IPR052895">
    <property type="entry name" value="HetReg/Transcr_Mod"/>
</dbReference>
<accession>A0A8H5K3I7</accession>
<protein>
    <submittedName>
        <fullName evidence="2">Heterokaryon incompatibility het-6</fullName>
    </submittedName>
</protein>
<dbReference type="Proteomes" id="UP000574317">
    <property type="component" value="Unassembled WGS sequence"/>
</dbReference>
<dbReference type="InterPro" id="IPR010730">
    <property type="entry name" value="HET"/>
</dbReference>
<gene>
    <name evidence="2" type="ORF">FNAPI_1354</name>
</gene>
<dbReference type="Pfam" id="PF06985">
    <property type="entry name" value="HET"/>
    <property type="match status" value="1"/>
</dbReference>
<evidence type="ECO:0000313" key="2">
    <source>
        <dbReference type="EMBL" id="KAF5566074.1"/>
    </source>
</evidence>
<sequence>MVSGNFRYNSLQENEIRVLVLDAAAQQRDPLSGALFVVKHIPGDHVTRYDAMSYTWGDQSDPDFIDLRYLRPIGHDKSCICDKESSGTLAIGRNLASALRKIRHQSDNQILWADSICINQKDLDERAAQVLRMRDIYKHAQCVIAWLGPADEHSPIAIAMLGELADCVDFTNE</sequence>
<dbReference type="PANTHER" id="PTHR24148:SF64">
    <property type="entry name" value="HETEROKARYON INCOMPATIBILITY DOMAIN-CONTAINING PROTEIN"/>
    <property type="match status" value="1"/>
</dbReference>
<dbReference type="AlphaFoldDB" id="A0A8H5K3I7"/>
<dbReference type="PANTHER" id="PTHR24148">
    <property type="entry name" value="ANKYRIN REPEAT DOMAIN-CONTAINING PROTEIN 39 HOMOLOG-RELATED"/>
    <property type="match status" value="1"/>
</dbReference>
<organism evidence="2 3">
    <name type="scientific">Fusarium napiforme</name>
    <dbReference type="NCBI Taxonomy" id="42672"/>
    <lineage>
        <taxon>Eukaryota</taxon>
        <taxon>Fungi</taxon>
        <taxon>Dikarya</taxon>
        <taxon>Ascomycota</taxon>
        <taxon>Pezizomycotina</taxon>
        <taxon>Sordariomycetes</taxon>
        <taxon>Hypocreomycetidae</taxon>
        <taxon>Hypocreales</taxon>
        <taxon>Nectriaceae</taxon>
        <taxon>Fusarium</taxon>
        <taxon>Fusarium fujikuroi species complex</taxon>
    </lineage>
</organism>
<evidence type="ECO:0000313" key="3">
    <source>
        <dbReference type="Proteomes" id="UP000574317"/>
    </source>
</evidence>
<comment type="caution">
    <text evidence="2">The sequence shown here is derived from an EMBL/GenBank/DDBJ whole genome shotgun (WGS) entry which is preliminary data.</text>
</comment>
<reference evidence="2 3" key="1">
    <citation type="submission" date="2020-05" db="EMBL/GenBank/DDBJ databases">
        <title>Identification and distribution of gene clusters putatively required for synthesis of sphingolipid metabolism inhibitors in phylogenetically diverse species of the filamentous fungus Fusarium.</title>
        <authorList>
            <person name="Kim H.-S."/>
            <person name="Busman M."/>
            <person name="Brown D.W."/>
            <person name="Divon H."/>
            <person name="Uhlig S."/>
            <person name="Proctor R.H."/>
        </authorList>
    </citation>
    <scope>NUCLEOTIDE SEQUENCE [LARGE SCALE GENOMIC DNA]</scope>
    <source>
        <strain evidence="2 3">NRRL 25196</strain>
    </source>
</reference>